<reference evidence="8" key="2">
    <citation type="submission" date="2023-06" db="EMBL/GenBank/DDBJ databases">
        <authorList>
            <consortium name="Lawrence Berkeley National Laboratory"/>
            <person name="Haridas S."/>
            <person name="Hensen N."/>
            <person name="Bonometti L."/>
            <person name="Westerberg I."/>
            <person name="Brannstrom I.O."/>
            <person name="Guillou S."/>
            <person name="Cros-Aarteil S."/>
            <person name="Calhoun S."/>
            <person name="Kuo A."/>
            <person name="Mondo S."/>
            <person name="Pangilinan J."/>
            <person name="Riley R."/>
            <person name="Labutti K."/>
            <person name="Andreopoulos B."/>
            <person name="Lipzen A."/>
            <person name="Chen C."/>
            <person name="Yanf M."/>
            <person name="Daum C."/>
            <person name="Ng V."/>
            <person name="Clum A."/>
            <person name="Steindorff A."/>
            <person name="Ohm R."/>
            <person name="Martin F."/>
            <person name="Silar P."/>
            <person name="Natvig D."/>
            <person name="Lalanne C."/>
            <person name="Gautier V."/>
            <person name="Ament-Velasquez S.L."/>
            <person name="Kruys A."/>
            <person name="Hutchinson M.I."/>
            <person name="Powell A.J."/>
            <person name="Barry K."/>
            <person name="Miller A.N."/>
            <person name="Grigoriev I.V."/>
            <person name="Debuchy R."/>
            <person name="Gladieux P."/>
            <person name="Thoren M.H."/>
            <person name="Johannesson H."/>
        </authorList>
    </citation>
    <scope>NUCLEOTIDE SEQUENCE</scope>
    <source>
        <strain evidence="8">SMH4131-1</strain>
    </source>
</reference>
<feature type="region of interest" description="Disordered" evidence="5">
    <location>
        <begin position="297"/>
        <end position="347"/>
    </location>
</feature>
<feature type="region of interest" description="Disordered" evidence="5">
    <location>
        <begin position="256"/>
        <end position="278"/>
    </location>
</feature>
<feature type="domain" description="Major facilitator superfamily (MFS) profile" evidence="7">
    <location>
        <begin position="370"/>
        <end position="838"/>
    </location>
</feature>
<dbReference type="Gene3D" id="1.20.1250.20">
    <property type="entry name" value="MFS general substrate transporter like domains"/>
    <property type="match status" value="1"/>
</dbReference>
<feature type="transmembrane region" description="Helical" evidence="6">
    <location>
        <begin position="441"/>
        <end position="459"/>
    </location>
</feature>
<dbReference type="EMBL" id="JAUEPO010000006">
    <property type="protein sequence ID" value="KAK3320088.1"/>
    <property type="molecule type" value="Genomic_DNA"/>
</dbReference>
<proteinExistence type="predicted"/>
<dbReference type="Proteomes" id="UP001286456">
    <property type="component" value="Unassembled WGS sequence"/>
</dbReference>
<dbReference type="GO" id="GO:0016020">
    <property type="term" value="C:membrane"/>
    <property type="evidence" value="ECO:0007669"/>
    <property type="project" value="UniProtKB-SubCell"/>
</dbReference>
<gene>
    <name evidence="8" type="ORF">B0T19DRAFT_451434</name>
</gene>
<feature type="transmembrane region" description="Helical" evidence="6">
    <location>
        <begin position="479"/>
        <end position="497"/>
    </location>
</feature>
<name>A0AAE0M685_9PEZI</name>
<dbReference type="GO" id="GO:0022857">
    <property type="term" value="F:transmembrane transporter activity"/>
    <property type="evidence" value="ECO:0007669"/>
    <property type="project" value="InterPro"/>
</dbReference>
<evidence type="ECO:0000256" key="2">
    <source>
        <dbReference type="ARBA" id="ARBA00022692"/>
    </source>
</evidence>
<dbReference type="SUPFAM" id="SSF103473">
    <property type="entry name" value="MFS general substrate transporter"/>
    <property type="match status" value="1"/>
</dbReference>
<reference evidence="8" key="1">
    <citation type="journal article" date="2023" name="Mol. Phylogenet. Evol.">
        <title>Genome-scale phylogeny and comparative genomics of the fungal order Sordariales.</title>
        <authorList>
            <person name="Hensen N."/>
            <person name="Bonometti L."/>
            <person name="Westerberg I."/>
            <person name="Brannstrom I.O."/>
            <person name="Guillou S."/>
            <person name="Cros-Aarteil S."/>
            <person name="Calhoun S."/>
            <person name="Haridas S."/>
            <person name="Kuo A."/>
            <person name="Mondo S."/>
            <person name="Pangilinan J."/>
            <person name="Riley R."/>
            <person name="LaButti K."/>
            <person name="Andreopoulos B."/>
            <person name="Lipzen A."/>
            <person name="Chen C."/>
            <person name="Yan M."/>
            <person name="Daum C."/>
            <person name="Ng V."/>
            <person name="Clum A."/>
            <person name="Steindorff A."/>
            <person name="Ohm R.A."/>
            <person name="Martin F."/>
            <person name="Silar P."/>
            <person name="Natvig D.O."/>
            <person name="Lalanne C."/>
            <person name="Gautier V."/>
            <person name="Ament-Velasquez S.L."/>
            <person name="Kruys A."/>
            <person name="Hutchinson M.I."/>
            <person name="Powell A.J."/>
            <person name="Barry K."/>
            <person name="Miller A.N."/>
            <person name="Grigoriev I.V."/>
            <person name="Debuchy R."/>
            <person name="Gladieux P."/>
            <person name="Hiltunen Thoren M."/>
            <person name="Johannesson H."/>
        </authorList>
    </citation>
    <scope>NUCLEOTIDE SEQUENCE</scope>
    <source>
        <strain evidence="8">SMH4131-1</strain>
    </source>
</reference>
<dbReference type="PROSITE" id="PS50850">
    <property type="entry name" value="MFS"/>
    <property type="match status" value="1"/>
</dbReference>
<feature type="compositionally biased region" description="Basic residues" evidence="5">
    <location>
        <begin position="850"/>
        <end position="860"/>
    </location>
</feature>
<evidence type="ECO:0000256" key="4">
    <source>
        <dbReference type="ARBA" id="ARBA00023136"/>
    </source>
</evidence>
<feature type="region of interest" description="Disordered" evidence="5">
    <location>
        <begin position="840"/>
        <end position="860"/>
    </location>
</feature>
<feature type="transmembrane region" description="Helical" evidence="6">
    <location>
        <begin position="681"/>
        <end position="705"/>
    </location>
</feature>
<evidence type="ECO:0000256" key="5">
    <source>
        <dbReference type="SAM" id="MobiDB-lite"/>
    </source>
</evidence>
<feature type="region of interest" description="Disordered" evidence="5">
    <location>
        <begin position="94"/>
        <end position="123"/>
    </location>
</feature>
<feature type="compositionally biased region" description="Low complexity" evidence="5">
    <location>
        <begin position="323"/>
        <end position="334"/>
    </location>
</feature>
<evidence type="ECO:0000256" key="3">
    <source>
        <dbReference type="ARBA" id="ARBA00022989"/>
    </source>
</evidence>
<dbReference type="AlphaFoldDB" id="A0AAE0M685"/>
<feature type="transmembrane region" description="Helical" evidence="6">
    <location>
        <begin position="578"/>
        <end position="597"/>
    </location>
</feature>
<feature type="transmembrane region" description="Helical" evidence="6">
    <location>
        <begin position="766"/>
        <end position="797"/>
    </location>
</feature>
<evidence type="ECO:0000256" key="6">
    <source>
        <dbReference type="SAM" id="Phobius"/>
    </source>
</evidence>
<keyword evidence="2 6" id="KW-0812">Transmembrane</keyword>
<feature type="transmembrane region" description="Helical" evidence="6">
    <location>
        <begin position="712"/>
        <end position="730"/>
    </location>
</feature>
<accession>A0AAE0M685</accession>
<keyword evidence="9" id="KW-1185">Reference proteome</keyword>
<dbReference type="InterPro" id="IPR036259">
    <property type="entry name" value="MFS_trans_sf"/>
</dbReference>
<keyword evidence="3 6" id="KW-1133">Transmembrane helix</keyword>
<dbReference type="CDD" id="cd17476">
    <property type="entry name" value="MFS_Amf1_MDR_like"/>
    <property type="match status" value="1"/>
</dbReference>
<comment type="caution">
    <text evidence="8">The sequence shown here is derived from an EMBL/GenBank/DDBJ whole genome shotgun (WGS) entry which is preliminary data.</text>
</comment>
<feature type="transmembrane region" description="Helical" evidence="6">
    <location>
        <begin position="817"/>
        <end position="835"/>
    </location>
</feature>
<feature type="transmembrane region" description="Helical" evidence="6">
    <location>
        <begin position="366"/>
        <end position="388"/>
    </location>
</feature>
<protein>
    <submittedName>
        <fullName evidence="8">Major facilitator superfamily-domain-containing protein</fullName>
    </submittedName>
</protein>
<dbReference type="InterPro" id="IPR011701">
    <property type="entry name" value="MFS"/>
</dbReference>
<feature type="transmembrane region" description="Helical" evidence="6">
    <location>
        <begin position="517"/>
        <end position="541"/>
    </location>
</feature>
<feature type="compositionally biased region" description="Polar residues" evidence="5">
    <location>
        <begin position="48"/>
        <end position="63"/>
    </location>
</feature>
<evidence type="ECO:0000259" key="7">
    <source>
        <dbReference type="PROSITE" id="PS50850"/>
    </source>
</evidence>
<feature type="compositionally biased region" description="Basic and acidic residues" evidence="5">
    <location>
        <begin position="158"/>
        <end position="167"/>
    </location>
</feature>
<evidence type="ECO:0000313" key="8">
    <source>
        <dbReference type="EMBL" id="KAK3320088.1"/>
    </source>
</evidence>
<feature type="compositionally biased region" description="Pro residues" evidence="5">
    <location>
        <begin position="169"/>
        <end position="182"/>
    </location>
</feature>
<dbReference type="Pfam" id="PF07690">
    <property type="entry name" value="MFS_1"/>
    <property type="match status" value="1"/>
</dbReference>
<evidence type="ECO:0000256" key="1">
    <source>
        <dbReference type="ARBA" id="ARBA00004141"/>
    </source>
</evidence>
<organism evidence="8 9">
    <name type="scientific">Cercophora scortea</name>
    <dbReference type="NCBI Taxonomy" id="314031"/>
    <lineage>
        <taxon>Eukaryota</taxon>
        <taxon>Fungi</taxon>
        <taxon>Dikarya</taxon>
        <taxon>Ascomycota</taxon>
        <taxon>Pezizomycotina</taxon>
        <taxon>Sordariomycetes</taxon>
        <taxon>Sordariomycetidae</taxon>
        <taxon>Sordariales</taxon>
        <taxon>Lasiosphaeriaceae</taxon>
        <taxon>Cercophora</taxon>
    </lineage>
</organism>
<keyword evidence="4 6" id="KW-0472">Membrane</keyword>
<dbReference type="PANTHER" id="PTHR42718:SF1">
    <property type="entry name" value="LOW AFFINITY AMMONIUM TRANSPORTER"/>
    <property type="match status" value="1"/>
</dbReference>
<feature type="transmembrane region" description="Helical" evidence="6">
    <location>
        <begin position="648"/>
        <end position="669"/>
    </location>
</feature>
<dbReference type="Gene3D" id="1.20.1720.10">
    <property type="entry name" value="Multidrug resistance protein D"/>
    <property type="match status" value="1"/>
</dbReference>
<feature type="region of interest" description="Disordered" evidence="5">
    <location>
        <begin position="143"/>
        <end position="203"/>
    </location>
</feature>
<sequence length="860" mass="92473">MENRRADPAWTEEPIEALQRAAYAMVAATESFKQQFQPRTRPRPITYHASSESTTQLRPQEYTSGDFDNHDIRDVDMDVDMDAGADQMAIPHRDNLDTDPDAGPAGFWHSYGSRPTSSHSGQVGPLSLRPILPLSPLPHASTFPMVHPVGDDNSADEVESREMDKVDVPPIPPRTLRPPPATDAPRETTPTTAASPAVHHRQLVYDDSTPSLAATLVATPSPYPPPSLPPPPLPAAAVIGNEMPWAPRQPYRSAAWRKDLAAEEEEAAGGKRGRPNTIRHSSQEHFKQHPAFPHMAYSDADNPLISQGQHHYNDKSLPPQPPSSSSSFTASPAPDGIPGNPKLTATATTTTANGARPANLSRVQEVLFVLLICLAQMLMLAGLAIALVPAQGISRSFFGPGTRIATVKATEAWYSAAYGLTSATFVLPSGRLGDLWGHKRVFVVGFVWFGIWSAVAGAAEAVARGYGPVDSGGGNGVGGVFFCFCRGMQGIGPALLVPNGQAMLGRAYAPGMRKNMVLCLFGASAPVGFVSGSIIASLLTVNGSWPWAFWTMALVCAALAITSVFSPHEKGETLWSRLDAPGTLLGVSGLVLFNFAFNQAPVVSWNTPYIYFLLIIGAMLIAAFVRHECRDSTRHPLVPIAAMKSPTNFVLGCTAAGWGCFGIWIYFTFCFLEVSRGWSPLLASVSFAHAPVTGLIASILAGYLITRVKPHWIMLMSMCAFFFGSLLLATAPVEQIYWLNTFFSILIMPFGMDMSNPAVIRSPYDVLTVLLQGIAASLVVTTVNYSISLALGIAGTIETQTNKQGQDILRGFRSSQYFGTGLGFLGVVIALGFLLQSRHQSSSERGPRPGGRRGYTRTGD</sequence>
<evidence type="ECO:0000313" key="9">
    <source>
        <dbReference type="Proteomes" id="UP001286456"/>
    </source>
</evidence>
<feature type="region of interest" description="Disordered" evidence="5">
    <location>
        <begin position="32"/>
        <end position="71"/>
    </location>
</feature>
<feature type="transmembrane region" description="Helical" evidence="6">
    <location>
        <begin position="609"/>
        <end position="627"/>
    </location>
</feature>
<feature type="transmembrane region" description="Helical" evidence="6">
    <location>
        <begin position="547"/>
        <end position="566"/>
    </location>
</feature>
<dbReference type="PANTHER" id="PTHR42718">
    <property type="entry name" value="MAJOR FACILITATOR SUPERFAMILY MULTIDRUG TRANSPORTER MFSC"/>
    <property type="match status" value="1"/>
</dbReference>
<dbReference type="InterPro" id="IPR020846">
    <property type="entry name" value="MFS_dom"/>
</dbReference>
<comment type="subcellular location">
    <subcellularLocation>
        <location evidence="1">Membrane</location>
        <topology evidence="1">Multi-pass membrane protein</topology>
    </subcellularLocation>
</comment>